<dbReference type="AlphaFoldDB" id="A0A2H0LLA0"/>
<evidence type="ECO:0000313" key="2">
    <source>
        <dbReference type="Proteomes" id="UP000230859"/>
    </source>
</evidence>
<gene>
    <name evidence="1" type="ORF">COV74_09950</name>
</gene>
<reference evidence="1 2" key="1">
    <citation type="submission" date="2017-09" db="EMBL/GenBank/DDBJ databases">
        <title>Depth-based differentiation of microbial function through sediment-hosted aquifers and enrichment of novel symbionts in the deep terrestrial subsurface.</title>
        <authorList>
            <person name="Probst A.J."/>
            <person name="Ladd B."/>
            <person name="Jarett J.K."/>
            <person name="Geller-Mcgrath D.E."/>
            <person name="Sieber C.M."/>
            <person name="Emerson J.B."/>
            <person name="Anantharaman K."/>
            <person name="Thomas B.C."/>
            <person name="Malmstrom R."/>
            <person name="Stieglmeier M."/>
            <person name="Klingl A."/>
            <person name="Woyke T."/>
            <person name="Ryan C.M."/>
            <person name="Banfield J.F."/>
        </authorList>
    </citation>
    <scope>NUCLEOTIDE SEQUENCE [LARGE SCALE GENOMIC DNA]</scope>
    <source>
        <strain evidence="1">CG11_big_fil_rev_8_21_14_0_20_45_26</strain>
    </source>
</reference>
<name>A0A2H0LLA0_9BACT</name>
<comment type="caution">
    <text evidence="1">The sequence shown here is derived from an EMBL/GenBank/DDBJ whole genome shotgun (WGS) entry which is preliminary data.</text>
</comment>
<dbReference type="EMBL" id="PCVY01000074">
    <property type="protein sequence ID" value="PIQ85157.1"/>
    <property type="molecule type" value="Genomic_DNA"/>
</dbReference>
<accession>A0A2H0LLA0</accession>
<protein>
    <submittedName>
        <fullName evidence="1">Hydrogenase</fullName>
    </submittedName>
</protein>
<dbReference type="Proteomes" id="UP000230859">
    <property type="component" value="Unassembled WGS sequence"/>
</dbReference>
<feature type="non-terminal residue" evidence="1">
    <location>
        <position position="26"/>
    </location>
</feature>
<sequence length="26" mass="3289">MWQILKNRFKQGYKTCRYPEEEPVFP</sequence>
<organism evidence="1 2">
    <name type="scientific">Candidatus Abzuiibacterium crystallinum</name>
    <dbReference type="NCBI Taxonomy" id="1974748"/>
    <lineage>
        <taxon>Bacteria</taxon>
        <taxon>Pseudomonadati</taxon>
        <taxon>Candidatus Omnitrophota</taxon>
        <taxon>Candidatus Abzuiibacterium</taxon>
    </lineage>
</organism>
<proteinExistence type="predicted"/>
<evidence type="ECO:0000313" key="1">
    <source>
        <dbReference type="EMBL" id="PIQ85157.1"/>
    </source>
</evidence>